<dbReference type="PROSITE" id="PS51464">
    <property type="entry name" value="SIS"/>
    <property type="match status" value="1"/>
</dbReference>
<evidence type="ECO:0000256" key="1">
    <source>
        <dbReference type="ARBA" id="ARBA00010523"/>
    </source>
</evidence>
<feature type="domain" description="SIS" evidence="3">
    <location>
        <begin position="34"/>
        <end position="174"/>
    </location>
</feature>
<comment type="caution">
    <text evidence="4">The sequence shown here is derived from an EMBL/GenBank/DDBJ whole genome shotgun (WGS) entry which is preliminary data.</text>
</comment>
<dbReference type="Pfam" id="PF10432">
    <property type="entry name" value="bact-PGI_C"/>
    <property type="match status" value="1"/>
</dbReference>
<dbReference type="InterPro" id="IPR001347">
    <property type="entry name" value="SIS_dom"/>
</dbReference>
<evidence type="ECO:0000313" key="5">
    <source>
        <dbReference type="Proteomes" id="UP000230178"/>
    </source>
</evidence>
<dbReference type="InterPro" id="IPR046348">
    <property type="entry name" value="SIS_dom_sf"/>
</dbReference>
<protein>
    <recommendedName>
        <fullName evidence="3">SIS domain-containing protein</fullName>
    </recommendedName>
</protein>
<sequence length="242" mass="26764">MVTKKIDRSNMRQIILDFPRQFRIGIEAAQGVSLKPGVLTRWPENIIICGMGGSGLPGDILVTLRPLDVFSYKSYRLPPQAGNESLIICISYSGDTEETLSSFNTARSRNLPLISITTGGKLGKLSKKYDVPCSLLPPPLIPPRLALGEMTASLVQILVNHHILGPEISEEILKIGASLKTEPRRSGAKVPENQGKKLAEKIFGKIPIIYASRRFREIGWIWKNSLNETAKVLAICNYFPEL</sequence>
<name>A0A2M7Z2P8_9BACT</name>
<dbReference type="EMBL" id="PFVS01000108">
    <property type="protein sequence ID" value="PJA82649.1"/>
    <property type="molecule type" value="Genomic_DNA"/>
</dbReference>
<dbReference type="SUPFAM" id="SSF53697">
    <property type="entry name" value="SIS domain"/>
    <property type="match status" value="1"/>
</dbReference>
<proteinExistence type="inferred from homology"/>
<feature type="non-terminal residue" evidence="4">
    <location>
        <position position="242"/>
    </location>
</feature>
<evidence type="ECO:0000259" key="3">
    <source>
        <dbReference type="PROSITE" id="PS51464"/>
    </source>
</evidence>
<dbReference type="GO" id="GO:1901135">
    <property type="term" value="P:carbohydrate derivative metabolic process"/>
    <property type="evidence" value="ECO:0007669"/>
    <property type="project" value="InterPro"/>
</dbReference>
<keyword evidence="2" id="KW-0413">Isomerase</keyword>
<dbReference type="InterPro" id="IPR019490">
    <property type="entry name" value="Glu6P/Mann6P_isomerase_C"/>
</dbReference>
<dbReference type="AlphaFoldDB" id="A0A2M7Z2P8"/>
<accession>A0A2M7Z2P8</accession>
<dbReference type="GO" id="GO:0005975">
    <property type="term" value="P:carbohydrate metabolic process"/>
    <property type="evidence" value="ECO:0007669"/>
    <property type="project" value="InterPro"/>
</dbReference>
<dbReference type="GO" id="GO:0004476">
    <property type="term" value="F:mannose-6-phosphate isomerase activity"/>
    <property type="evidence" value="ECO:0007669"/>
    <property type="project" value="InterPro"/>
</dbReference>
<organism evidence="4 5">
    <name type="scientific">Candidatus Nealsonbacteria bacterium CG_4_9_14_3_um_filter_37_29</name>
    <dbReference type="NCBI Taxonomy" id="1974696"/>
    <lineage>
        <taxon>Bacteria</taxon>
        <taxon>Candidatus Nealsoniibacteriota</taxon>
    </lineage>
</organism>
<evidence type="ECO:0000313" key="4">
    <source>
        <dbReference type="EMBL" id="PJA82649.1"/>
    </source>
</evidence>
<comment type="similarity">
    <text evidence="1">Belongs to the PGI/PMI family.</text>
</comment>
<dbReference type="GO" id="GO:0097367">
    <property type="term" value="F:carbohydrate derivative binding"/>
    <property type="evidence" value="ECO:0007669"/>
    <property type="project" value="InterPro"/>
</dbReference>
<dbReference type="Gene3D" id="3.40.50.10490">
    <property type="entry name" value="Glucose-6-phosphate isomerase like protein, domain 1"/>
    <property type="match status" value="2"/>
</dbReference>
<evidence type="ECO:0000256" key="2">
    <source>
        <dbReference type="ARBA" id="ARBA00023235"/>
    </source>
</evidence>
<reference evidence="5" key="1">
    <citation type="submission" date="2017-09" db="EMBL/GenBank/DDBJ databases">
        <title>Depth-based differentiation of microbial function through sediment-hosted aquifers and enrichment of novel symbionts in the deep terrestrial subsurface.</title>
        <authorList>
            <person name="Probst A.J."/>
            <person name="Ladd B."/>
            <person name="Jarett J.K."/>
            <person name="Geller-Mcgrath D.E."/>
            <person name="Sieber C.M.K."/>
            <person name="Emerson J.B."/>
            <person name="Anantharaman K."/>
            <person name="Thomas B.C."/>
            <person name="Malmstrom R."/>
            <person name="Stieglmeier M."/>
            <person name="Klingl A."/>
            <person name="Woyke T."/>
            <person name="Ryan C.M."/>
            <person name="Banfield J.F."/>
        </authorList>
    </citation>
    <scope>NUCLEOTIDE SEQUENCE [LARGE SCALE GENOMIC DNA]</scope>
</reference>
<gene>
    <name evidence="4" type="ORF">CO146_02730</name>
</gene>
<dbReference type="Proteomes" id="UP000230178">
    <property type="component" value="Unassembled WGS sequence"/>
</dbReference>
<dbReference type="GO" id="GO:0004347">
    <property type="term" value="F:glucose-6-phosphate isomerase activity"/>
    <property type="evidence" value="ECO:0007669"/>
    <property type="project" value="InterPro"/>
</dbReference>